<feature type="compositionally biased region" description="Low complexity" evidence="1">
    <location>
        <begin position="107"/>
        <end position="123"/>
    </location>
</feature>
<feature type="compositionally biased region" description="Basic residues" evidence="1">
    <location>
        <begin position="280"/>
        <end position="289"/>
    </location>
</feature>
<dbReference type="EC" id="1.1.1.122" evidence="2"/>
<feature type="non-terminal residue" evidence="2">
    <location>
        <position position="331"/>
    </location>
</feature>
<feature type="compositionally biased region" description="Low complexity" evidence="1">
    <location>
        <begin position="133"/>
        <end position="145"/>
    </location>
</feature>
<feature type="compositionally biased region" description="Low complexity" evidence="1">
    <location>
        <begin position="167"/>
        <end position="181"/>
    </location>
</feature>
<accession>A0A6J4SA69</accession>
<feature type="compositionally biased region" description="Basic residues" evidence="1">
    <location>
        <begin position="240"/>
        <end position="262"/>
    </location>
</feature>
<gene>
    <name evidence="2" type="ORF">AVDCRST_MAG12-2226</name>
</gene>
<feature type="compositionally biased region" description="Basic and acidic residues" evidence="1">
    <location>
        <begin position="146"/>
        <end position="165"/>
    </location>
</feature>
<dbReference type="AlphaFoldDB" id="A0A6J4SA69"/>
<evidence type="ECO:0000313" key="2">
    <source>
        <dbReference type="EMBL" id="CAA9493487.1"/>
    </source>
</evidence>
<dbReference type="EMBL" id="CADCVK010000337">
    <property type="protein sequence ID" value="CAA9493487.1"/>
    <property type="molecule type" value="Genomic_DNA"/>
</dbReference>
<feature type="compositionally biased region" description="Low complexity" evidence="1">
    <location>
        <begin position="217"/>
        <end position="226"/>
    </location>
</feature>
<reference evidence="2" key="1">
    <citation type="submission" date="2020-02" db="EMBL/GenBank/DDBJ databases">
        <authorList>
            <person name="Meier V. D."/>
        </authorList>
    </citation>
    <scope>NUCLEOTIDE SEQUENCE</scope>
    <source>
        <strain evidence="2">AVDCRST_MAG12</strain>
    </source>
</reference>
<feature type="compositionally biased region" description="Basic and acidic residues" evidence="1">
    <location>
        <begin position="197"/>
        <end position="206"/>
    </location>
</feature>
<name>A0A6J4SA69_9ACTN</name>
<feature type="compositionally biased region" description="Basic residues" evidence="1">
    <location>
        <begin position="37"/>
        <end position="56"/>
    </location>
</feature>
<dbReference type="GO" id="GO:0047834">
    <property type="term" value="F:D-threo-aldose 1-dehydrogenase activity"/>
    <property type="evidence" value="ECO:0007669"/>
    <property type="project" value="UniProtKB-EC"/>
</dbReference>
<keyword evidence="2" id="KW-0560">Oxidoreductase</keyword>
<evidence type="ECO:0000256" key="1">
    <source>
        <dbReference type="SAM" id="MobiDB-lite"/>
    </source>
</evidence>
<proteinExistence type="predicted"/>
<feature type="non-terminal residue" evidence="2">
    <location>
        <position position="1"/>
    </location>
</feature>
<organism evidence="2">
    <name type="scientific">uncultured Rubrobacteraceae bacterium</name>
    <dbReference type="NCBI Taxonomy" id="349277"/>
    <lineage>
        <taxon>Bacteria</taxon>
        <taxon>Bacillati</taxon>
        <taxon>Actinomycetota</taxon>
        <taxon>Rubrobacteria</taxon>
        <taxon>Rubrobacterales</taxon>
        <taxon>Rubrobacteraceae</taxon>
        <taxon>environmental samples</taxon>
    </lineage>
</organism>
<protein>
    <submittedName>
        <fullName evidence="2">L-fuco-beta-pyranose dehydrogenase</fullName>
        <ecNumber evidence="2">1.1.1.122</ecNumber>
    </submittedName>
</protein>
<sequence length="331" mass="35373">GIQTSGRHGADGLRAVPRLHDVRPGGRRGGVQGPRRPLPRGRGQLRGHRRRLHKGCLRGDHRQGPQGCARRGGARHEGPFPDGGRPQRRGPLPQARGPGLRGQPQAPRHGLYRPLPGPLLGRGDAAGGDARRPLGPRAGRQGPLRGRLELHGVAAHEERGRERRPGLRAVRVPAAPVLARGAQHRARGPAGLRGGGARRDPLESSGRRLPLGEVPPRGGAAAGLAHLRGRGVDGGVLGSPRHRAQLGRPRRRRRDKRGHRQVLRPDLPQLASPPAGRDGPHHRGPHRRAAGGQPRRLGLGAGRRAGEQALRGGRPRGHLPLPFYPQRPAGL</sequence>
<feature type="region of interest" description="Disordered" evidence="1">
    <location>
        <begin position="1"/>
        <end position="331"/>
    </location>
</feature>